<organism evidence="1 2">
    <name type="scientific">Pseudogemmobacter humi</name>
    <dbReference type="NCBI Taxonomy" id="2483812"/>
    <lineage>
        <taxon>Bacteria</taxon>
        <taxon>Pseudomonadati</taxon>
        <taxon>Pseudomonadota</taxon>
        <taxon>Alphaproteobacteria</taxon>
        <taxon>Rhodobacterales</taxon>
        <taxon>Paracoccaceae</taxon>
        <taxon>Pseudogemmobacter</taxon>
    </lineage>
</organism>
<dbReference type="OrthoDB" id="3569535at2"/>
<evidence type="ECO:0000313" key="1">
    <source>
        <dbReference type="EMBL" id="VDC26391.1"/>
    </source>
</evidence>
<dbReference type="InterPro" id="IPR053838">
    <property type="entry name" value="DUF6925"/>
</dbReference>
<dbReference type="AlphaFoldDB" id="A0A3P5X5S2"/>
<dbReference type="Pfam" id="PF21973">
    <property type="entry name" value="DUF6925"/>
    <property type="match status" value="1"/>
</dbReference>
<keyword evidence="2" id="KW-1185">Reference proteome</keyword>
<evidence type="ECO:0000313" key="2">
    <source>
        <dbReference type="Proteomes" id="UP000277498"/>
    </source>
</evidence>
<dbReference type="RefSeq" id="WP_124086049.1">
    <property type="nucleotide sequence ID" value="NZ_UXAW01000054.1"/>
</dbReference>
<reference evidence="1 2" key="1">
    <citation type="submission" date="2018-11" db="EMBL/GenBank/DDBJ databases">
        <authorList>
            <person name="Criscuolo A."/>
        </authorList>
    </citation>
    <scope>NUCLEOTIDE SEQUENCE [LARGE SCALE GENOMIC DNA]</scope>
    <source>
        <strain evidence="1">ACIP111625</strain>
    </source>
</reference>
<dbReference type="EMBL" id="UXAW01000054">
    <property type="protein sequence ID" value="VDC26391.1"/>
    <property type="molecule type" value="Genomic_DNA"/>
</dbReference>
<accession>A0A3P5X5S2</accession>
<sequence>MTGDPLESETLLRAMFGAEGHLWSVGTLSAFMTPDGTGTPGYGPSGLILGGARSRTRLRPGARLLAFETLSSDPRGWNHGIALSLPGAAGAASGRVRRARDYDPIDPADAGRPVLDLGLGQGPVRALFRPATGEALATEGLTWEEAAPVLAALPGEWVIDTPVLRLERAGAPPHCVPQARATGRSHAETTPLPPGLIPVAHVFPPHPARQQPGEPVGFDSTCHARFQAILARHGRPDLWALKAEVVAQLAAGRFEPPATDRHAATVVRVALRQHAHLHGPPPRAWTERFDRPLARALEGGG</sequence>
<gene>
    <name evidence="1" type="ORF">XINFAN_01630</name>
</gene>
<dbReference type="Proteomes" id="UP000277498">
    <property type="component" value="Unassembled WGS sequence"/>
</dbReference>
<name>A0A3P5X5S2_9RHOB</name>
<proteinExistence type="predicted"/>
<protein>
    <submittedName>
        <fullName evidence="1">Uncharacterized protein</fullName>
    </submittedName>
</protein>